<evidence type="ECO:0000313" key="2">
    <source>
        <dbReference type="Proteomes" id="UP001189624"/>
    </source>
</evidence>
<dbReference type="AlphaFoldDB" id="A0AA86SAW6"/>
<evidence type="ECO:0000313" key="1">
    <source>
        <dbReference type="EMBL" id="CAJ1941460.1"/>
    </source>
</evidence>
<organism evidence="1 2">
    <name type="scientific">Sphenostylis stenocarpa</name>
    <dbReference type="NCBI Taxonomy" id="92480"/>
    <lineage>
        <taxon>Eukaryota</taxon>
        <taxon>Viridiplantae</taxon>
        <taxon>Streptophyta</taxon>
        <taxon>Embryophyta</taxon>
        <taxon>Tracheophyta</taxon>
        <taxon>Spermatophyta</taxon>
        <taxon>Magnoliopsida</taxon>
        <taxon>eudicotyledons</taxon>
        <taxon>Gunneridae</taxon>
        <taxon>Pentapetalae</taxon>
        <taxon>rosids</taxon>
        <taxon>fabids</taxon>
        <taxon>Fabales</taxon>
        <taxon>Fabaceae</taxon>
        <taxon>Papilionoideae</taxon>
        <taxon>50 kb inversion clade</taxon>
        <taxon>NPAAA clade</taxon>
        <taxon>indigoferoid/millettioid clade</taxon>
        <taxon>Phaseoleae</taxon>
        <taxon>Sphenostylis</taxon>
    </lineage>
</organism>
<dbReference type="Proteomes" id="UP001189624">
    <property type="component" value="Chromosome 3"/>
</dbReference>
<sequence length="135" mass="14537">MATGKPKKNQVLKLMGLAPGTRLFHIPTNMRFTPVPVRVLIPPMGVAYTTVRTTALLNLFTTSDCSCTAGSRCRIPVATGIIITAAATLCIHMLTKNVVAHRPSSSSLGFSGSPQNTDVTCSRVRSFPYIVPRKH</sequence>
<accession>A0AA86SAW6</accession>
<name>A0AA86SAW6_9FABA</name>
<keyword evidence="2" id="KW-1185">Reference proteome</keyword>
<dbReference type="Gramene" id="rna-AYBTSS11_LOCUS10276">
    <property type="protein sequence ID" value="CAJ1941460.1"/>
    <property type="gene ID" value="gene-AYBTSS11_LOCUS10276"/>
</dbReference>
<dbReference type="EMBL" id="OY731400">
    <property type="protein sequence ID" value="CAJ1941460.1"/>
    <property type="molecule type" value="Genomic_DNA"/>
</dbReference>
<proteinExistence type="predicted"/>
<protein>
    <submittedName>
        <fullName evidence="1">Uncharacterized protein</fullName>
    </submittedName>
</protein>
<reference evidence="1" key="1">
    <citation type="submission" date="2023-10" db="EMBL/GenBank/DDBJ databases">
        <authorList>
            <person name="Domelevo Entfellner J.-B."/>
        </authorList>
    </citation>
    <scope>NUCLEOTIDE SEQUENCE</scope>
</reference>
<gene>
    <name evidence="1" type="ORF">AYBTSS11_LOCUS10276</name>
</gene>